<keyword evidence="3" id="KW-1185">Reference proteome</keyword>
<feature type="region of interest" description="Disordered" evidence="1">
    <location>
        <begin position="17"/>
        <end position="36"/>
    </location>
</feature>
<feature type="compositionally biased region" description="Basic and acidic residues" evidence="1">
    <location>
        <begin position="46"/>
        <end position="65"/>
    </location>
</feature>
<evidence type="ECO:0000313" key="2">
    <source>
        <dbReference type="EMBL" id="GMI37415.1"/>
    </source>
</evidence>
<sequence length="240" mass="27480">MNVKYTVITYDKVSDTFSISEDDDDNASEDNKEEEEVEELCHDLFKDFAPTRKNERAEKSNEKSNEIPTGATSTERQEALQELASYVVLCGGTRNLLDGWSARRYSSGAWYCVSKEGESFTSRAKVARWFKLPGAPKVEQSRKRKLTPYDALEELASYVVLCGGERDLLEGWSARQDTSKIWHYESKTGTRFHSRPKIARWLELPGAPMLVQRTSKNIASVQQQQQSVRRLSQVSKKRKR</sequence>
<reference evidence="3" key="1">
    <citation type="journal article" date="2023" name="Commun. Biol.">
        <title>Genome analysis of Parmales, the sister group of diatoms, reveals the evolutionary specialization of diatoms from phago-mixotrophs to photoautotrophs.</title>
        <authorList>
            <person name="Ban H."/>
            <person name="Sato S."/>
            <person name="Yoshikawa S."/>
            <person name="Yamada K."/>
            <person name="Nakamura Y."/>
            <person name="Ichinomiya M."/>
            <person name="Sato N."/>
            <person name="Blanc-Mathieu R."/>
            <person name="Endo H."/>
            <person name="Kuwata A."/>
            <person name="Ogata H."/>
        </authorList>
    </citation>
    <scope>NUCLEOTIDE SEQUENCE [LARGE SCALE GENOMIC DNA]</scope>
</reference>
<feature type="region of interest" description="Disordered" evidence="1">
    <location>
        <begin position="217"/>
        <end position="240"/>
    </location>
</feature>
<comment type="caution">
    <text evidence="2">The sequence shown here is derived from an EMBL/GenBank/DDBJ whole genome shotgun (WGS) entry which is preliminary data.</text>
</comment>
<evidence type="ECO:0000256" key="1">
    <source>
        <dbReference type="SAM" id="MobiDB-lite"/>
    </source>
</evidence>
<dbReference type="AlphaFoldDB" id="A0A9W7G9Z9"/>
<proteinExistence type="predicted"/>
<feature type="region of interest" description="Disordered" evidence="1">
    <location>
        <begin position="46"/>
        <end position="73"/>
    </location>
</feature>
<feature type="compositionally biased region" description="Acidic residues" evidence="1">
    <location>
        <begin position="20"/>
        <end position="36"/>
    </location>
</feature>
<dbReference type="Proteomes" id="UP001165065">
    <property type="component" value="Unassembled WGS sequence"/>
</dbReference>
<organism evidence="2 3">
    <name type="scientific">Triparma columacea</name>
    <dbReference type="NCBI Taxonomy" id="722753"/>
    <lineage>
        <taxon>Eukaryota</taxon>
        <taxon>Sar</taxon>
        <taxon>Stramenopiles</taxon>
        <taxon>Ochrophyta</taxon>
        <taxon>Bolidophyceae</taxon>
        <taxon>Parmales</taxon>
        <taxon>Triparmaceae</taxon>
        <taxon>Triparma</taxon>
    </lineage>
</organism>
<dbReference type="EMBL" id="BRYA01000073">
    <property type="protein sequence ID" value="GMI37415.1"/>
    <property type="molecule type" value="Genomic_DNA"/>
</dbReference>
<accession>A0A9W7G9Z9</accession>
<protein>
    <submittedName>
        <fullName evidence="2">Uncharacterized protein</fullName>
    </submittedName>
</protein>
<gene>
    <name evidence="2" type="ORF">TrCOL_g11729</name>
</gene>
<feature type="compositionally biased region" description="Low complexity" evidence="1">
    <location>
        <begin position="220"/>
        <end position="234"/>
    </location>
</feature>
<evidence type="ECO:0000313" key="3">
    <source>
        <dbReference type="Proteomes" id="UP001165065"/>
    </source>
</evidence>
<name>A0A9W7G9Z9_9STRA</name>